<feature type="domain" description="Duffy-binding-like" evidence="7">
    <location>
        <begin position="309"/>
        <end position="464"/>
    </location>
</feature>
<evidence type="ECO:0008006" key="10">
    <source>
        <dbReference type="Google" id="ProtNLM"/>
    </source>
</evidence>
<dbReference type="Proteomes" id="UP000019114">
    <property type="component" value="Unassembled WGS sequence"/>
</dbReference>
<keyword evidence="2" id="KW-0472">Membrane</keyword>
<dbReference type="InterPro" id="IPR054595">
    <property type="entry name" value="DBL_C"/>
</dbReference>
<dbReference type="Pfam" id="PF22672">
    <property type="entry name" value="DBL_C"/>
    <property type="match status" value="2"/>
</dbReference>
<evidence type="ECO:0000259" key="5">
    <source>
        <dbReference type="Pfam" id="PF15447"/>
    </source>
</evidence>
<dbReference type="Pfam" id="PF05424">
    <property type="entry name" value="Duffy_binding"/>
    <property type="match status" value="2"/>
</dbReference>
<feature type="region of interest" description="Disordered" evidence="1">
    <location>
        <begin position="1589"/>
        <end position="1611"/>
    </location>
</feature>
<dbReference type="Pfam" id="PF03011">
    <property type="entry name" value="PFEMP"/>
    <property type="match status" value="2"/>
</dbReference>
<feature type="transmembrane region" description="Helical" evidence="2">
    <location>
        <begin position="1702"/>
        <end position="1727"/>
    </location>
</feature>
<feature type="compositionally biased region" description="Polar residues" evidence="1">
    <location>
        <begin position="1656"/>
        <end position="1667"/>
    </location>
</feature>
<protein>
    <recommendedName>
        <fullName evidence="10">Duffy-binding-like domain-containing protein</fullName>
    </recommendedName>
</protein>
<dbReference type="OrthoDB" id="10572144at2759"/>
<feature type="compositionally biased region" description="Basic and acidic residues" evidence="1">
    <location>
        <begin position="1683"/>
        <end position="1692"/>
    </location>
</feature>
<feature type="domain" description="Duffy-binding-like" evidence="3">
    <location>
        <begin position="607"/>
        <end position="762"/>
    </location>
</feature>
<feature type="compositionally biased region" description="Low complexity" evidence="1">
    <location>
        <begin position="1369"/>
        <end position="1385"/>
    </location>
</feature>
<feature type="domain" description="Duffy-binding-like" evidence="7">
    <location>
        <begin position="1171"/>
        <end position="1318"/>
    </location>
</feature>
<keyword evidence="2" id="KW-1133">Transmembrane helix</keyword>
<dbReference type="EMBL" id="KI926121">
    <property type="protein sequence ID" value="ETW40116.1"/>
    <property type="molecule type" value="Genomic_DNA"/>
</dbReference>
<feature type="compositionally biased region" description="Polar residues" evidence="1">
    <location>
        <begin position="1350"/>
        <end position="1362"/>
    </location>
</feature>
<evidence type="ECO:0000313" key="9">
    <source>
        <dbReference type="Proteomes" id="UP000019114"/>
    </source>
</evidence>
<dbReference type="InterPro" id="IPR041480">
    <property type="entry name" value="CIDR1_gamma"/>
</dbReference>
<feature type="region of interest" description="Disordered" evidence="1">
    <location>
        <begin position="967"/>
        <end position="1000"/>
    </location>
</feature>
<feature type="region of interest" description="Disordered" evidence="1">
    <location>
        <begin position="1132"/>
        <end position="1154"/>
    </location>
</feature>
<proteinExistence type="predicted"/>
<evidence type="ECO:0000313" key="8">
    <source>
        <dbReference type="EMBL" id="ETW40116.1"/>
    </source>
</evidence>
<feature type="domain" description="Duffy-binding-like" evidence="3">
    <location>
        <begin position="1447"/>
        <end position="1594"/>
    </location>
</feature>
<evidence type="ECO:0000259" key="6">
    <source>
        <dbReference type="Pfam" id="PF18562"/>
    </source>
</evidence>
<dbReference type="Gene3D" id="1.20.58.1930">
    <property type="match status" value="1"/>
</dbReference>
<accession>W4I8X4</accession>
<feature type="compositionally biased region" description="Basic and acidic residues" evidence="1">
    <location>
        <begin position="880"/>
        <end position="889"/>
    </location>
</feature>
<dbReference type="Pfam" id="PF18562">
    <property type="entry name" value="CIDR1_gamma"/>
    <property type="match status" value="1"/>
</dbReference>
<reference evidence="8 9" key="1">
    <citation type="submission" date="2013-02" db="EMBL/GenBank/DDBJ databases">
        <title>The Genome Annotation of Plasmodium falciparum NF135/5.C10.</title>
        <authorList>
            <consortium name="The Broad Institute Genome Sequencing Platform"/>
            <consortium name="The Broad Institute Genome Sequencing Center for Infectious Disease"/>
            <person name="Neafsey D."/>
            <person name="Hoffman S."/>
            <person name="Volkman S."/>
            <person name="Rosenthal P."/>
            <person name="Walker B."/>
            <person name="Young S.K."/>
            <person name="Zeng Q."/>
            <person name="Gargeya S."/>
            <person name="Fitzgerald M."/>
            <person name="Haas B."/>
            <person name="Abouelleil A."/>
            <person name="Allen A.W."/>
            <person name="Alvarado L."/>
            <person name="Arachchi H.M."/>
            <person name="Berlin A.M."/>
            <person name="Chapman S.B."/>
            <person name="Gainer-Dewar J."/>
            <person name="Goldberg J."/>
            <person name="Griggs A."/>
            <person name="Gujja S."/>
            <person name="Hansen M."/>
            <person name="Howarth C."/>
            <person name="Imamovic A."/>
            <person name="Ireland A."/>
            <person name="Larimer J."/>
            <person name="McCowan C."/>
            <person name="Murphy C."/>
            <person name="Pearson M."/>
            <person name="Poon T.W."/>
            <person name="Priest M."/>
            <person name="Roberts A."/>
            <person name="Saif S."/>
            <person name="Shea T."/>
            <person name="Sisk P."/>
            <person name="Sykes S."/>
            <person name="Wortman J."/>
            <person name="Nusbaum C."/>
            <person name="Birren B."/>
        </authorList>
    </citation>
    <scope>NUCLEOTIDE SEQUENCE [LARGE SCALE GENOMIC DNA]</scope>
    <source>
        <strain evidence="8 9">NF135/5.C10</strain>
    </source>
</reference>
<feature type="compositionally biased region" description="Polar residues" evidence="1">
    <location>
        <begin position="991"/>
        <end position="1000"/>
    </location>
</feature>
<dbReference type="Pfam" id="PF15447">
    <property type="entry name" value="NTS"/>
    <property type="match status" value="1"/>
</dbReference>
<feature type="compositionally biased region" description="Low complexity" evidence="1">
    <location>
        <begin position="890"/>
        <end position="901"/>
    </location>
</feature>
<feature type="non-terminal residue" evidence="8">
    <location>
        <position position="1728"/>
    </location>
</feature>
<dbReference type="Gene3D" id="1.20.58.830">
    <property type="match status" value="3"/>
</dbReference>
<feature type="domain" description="Duffy-antigen binding" evidence="4">
    <location>
        <begin position="116"/>
        <end position="305"/>
    </location>
</feature>
<gene>
    <name evidence="8" type="ORF">PFNF135_05509</name>
</gene>
<feature type="domain" description="Cysteine-rich interdomain region 1 gamma" evidence="6">
    <location>
        <begin position="1382"/>
        <end position="1425"/>
    </location>
</feature>
<sequence>MALGRPGGGEEDIDHQSAKHLLDSIGEKVYKEKVEKEAKTYKDDLKGNLNTANGYSLETLGTNETCKLVEEYRNNTDANSNRYPCTELSGNVGENRFSDTLGGQCTNEKMRSGGKGACAPYRRLHLCDYNLESIETTSTTTHKLLAEVCYAAKYEGESLKNYHAQHQVTYSDSAAELCTVLARSFADIGDIIRGRDLFYGNKQEKEQRDKLDDKLKKIFQKIHDKLGDSIKSNYNDTTDFLKLREDWWTANRHTVWEALTCEVGSGTYFRHTCNGGNITYNKCRCDGKNADQVPTYFDYVPQYLRWFEEWAEDFCRLRKRKLEDAIDKCRKPNGVEKYCDLNRYDCTQTASGKHVFVEDFDCKDCQYSCAHFVKWIDNQKLEFLKQREKYKSEIKKYTNGTTNSKRKKRSASNNYGGYEKHFYEQLKAGGYNGVNSFLDLLNKETTCKKINDEEEGKIDFKNVKSSSASGDGSNKTFYRTTYCEACPWCGAEKESRGKGWKAKEENCSQTKKYDPKNITEIPILYPDKTKGDMVRKYKKFCANDEKSATPTANVGEKGKNGDQIKKWICYYDENKNNNDSSGAINFCVLQDGKQDTKEQKVTSYNAFFWDWVHDMLHDSLEWRERLNSCINNAKSQNCKNNKCNSDCDCFQRWVKQKKDEWKKIKEHFDKQKDIPDGCYFTTLEFLFMNDELLKNIKDTHANADDIKRIGKMLQQAGVASGVAAGSDKCIQGPVAEQDTTIDKFLEEEQQKADECLQTHTNPCPQPPAEDPGVARSDTSHDGAQPRPASEEEDDEEDDDFPDEEIEEEDLGEEETEEDQDGQGPPKVEVEKVCQIVNDVLTGDNTALQDACNQKYSEPNRYWGWKCIPSGGGVPTTGSESEPKRQRREAPSSPSGSSEKGSICVPPRRRKLYVGKLHDWAEKQVETQAGEAAQGDGVSTETPESSLLHAFVKSAAVETFFAWHEYKQEKKKPQGDGSPLLGGGTLGDSDEQNPQTQLQSGTIPNDFLRLMFYTLGDYRDLCVGNVPSGIDTNGKETDMQKIKENIEKVFATSGEQTRDKPGQDPKAWWGDNAKHIWHGMICALTYRDSGEKGEPPEHLEDVEKAFFGTPNDKPGTTGKYKEKYDYNSVKLDNSETQAKSTSPIPSGENTPLNNPKLTEFVEIPTYFRWLHEWGSDFCGTRKHLLDKIIFECRNSDRGGHYYCSGDGYDCEKIKPDKYKTFPQLDCKDCYEQCRNYKIWIQKKRTEFEEQQKKYEGERQKVITTYNDNRDKEFYQNLNKNYTSVDKFLESLNHCKNGQVNNDKNKKIDFKNPENTFNPSTYCKACPIYGVNCNANKRGRSGNNACSENELPNATNTVDGQPTTIPILINDGATDGSTDGTTDGSTDVTDKQLEEKCKDYGLYKNLRKQVWKCQKMSDEVHECSLNNADKSAKFFDSTYYDEKIPFIILFERWLIDFIQYYNKSKKQINLCTKDGEKQCIQGCEGKCECVGKWLKNKSTEWEIIKKYYKTNLETTDELIPSRVKSFFEQGPFNTYADEAKKVVQTTCEKQQLWGCTGDNLKEGEDPENCEKGDFITNLISELEKKIGECASQHSGEETETACQNPSTLPDDEDLLLEEDEQNTVGKEKMGNKAPAFCEIEETKKENDETEGTCEPAQTAPSEETNSDQTPVLKPEDEATAPEAPAPKEDKKVEPPIKLLDNPHVLTALVTSTLAWSVGIGFAAFTYFYLK</sequence>
<evidence type="ECO:0000256" key="2">
    <source>
        <dbReference type="SAM" id="Phobius"/>
    </source>
</evidence>
<dbReference type="FunFam" id="1.20.58.830:FF:000002">
    <property type="entry name" value="Erythrocyte membrane protein 1, PfEMP1"/>
    <property type="match status" value="1"/>
</dbReference>
<reference evidence="8 9" key="2">
    <citation type="submission" date="2013-02" db="EMBL/GenBank/DDBJ databases">
        <title>The Genome Sequence of Plasmodium falciparum NF135/5.C10.</title>
        <authorList>
            <consortium name="The Broad Institute Genome Sequencing Platform"/>
            <consortium name="The Broad Institute Genome Sequencing Center for Infectious Disease"/>
            <person name="Neafsey D."/>
            <person name="Cheeseman I."/>
            <person name="Volkman S."/>
            <person name="Adams J."/>
            <person name="Walker B."/>
            <person name="Young S.K."/>
            <person name="Zeng Q."/>
            <person name="Gargeya S."/>
            <person name="Fitzgerald M."/>
            <person name="Haas B."/>
            <person name="Abouelleil A."/>
            <person name="Alvarado L."/>
            <person name="Arachchi H.M."/>
            <person name="Berlin A.M."/>
            <person name="Chapman S.B."/>
            <person name="Dewar J."/>
            <person name="Goldberg J."/>
            <person name="Griggs A."/>
            <person name="Gujja S."/>
            <person name="Hansen M."/>
            <person name="Howarth C."/>
            <person name="Imamovic A."/>
            <person name="Larimer J."/>
            <person name="McCowan C."/>
            <person name="Murphy C."/>
            <person name="Neiman D."/>
            <person name="Pearson M."/>
            <person name="Priest M."/>
            <person name="Roberts A."/>
            <person name="Saif S."/>
            <person name="Shea T."/>
            <person name="Sisk P."/>
            <person name="Sykes S."/>
            <person name="Wortman J."/>
            <person name="Nusbaum C."/>
            <person name="Birren B."/>
        </authorList>
    </citation>
    <scope>NUCLEOTIDE SEQUENCE [LARGE SCALE GENOMIC DNA]</scope>
    <source>
        <strain evidence="8 9">NF135/5.C10</strain>
    </source>
</reference>
<feature type="domain" description="Plasmodium falciparum erythrocyte membrane protein-1 N-terminal segment" evidence="5">
    <location>
        <begin position="17"/>
        <end position="52"/>
    </location>
</feature>
<feature type="region of interest" description="Disordered" evidence="1">
    <location>
        <begin position="863"/>
        <end position="904"/>
    </location>
</feature>
<dbReference type="FunFam" id="1.20.58.830:FF:000003">
    <property type="entry name" value="Erythrocyte membrane protein 1, PfEMP1"/>
    <property type="match status" value="1"/>
</dbReference>
<evidence type="ECO:0000259" key="7">
    <source>
        <dbReference type="Pfam" id="PF22672"/>
    </source>
</evidence>
<feature type="region of interest" description="Disordered" evidence="1">
    <location>
        <begin position="752"/>
        <end position="826"/>
    </location>
</feature>
<name>W4I8X4_PLAFA</name>
<feature type="domain" description="Duffy-antigen binding" evidence="4">
    <location>
        <begin position="902"/>
        <end position="1089"/>
    </location>
</feature>
<organism evidence="8 9">
    <name type="scientific">Plasmodium falciparum NF135/5.C10</name>
    <dbReference type="NCBI Taxonomy" id="1036726"/>
    <lineage>
        <taxon>Eukaryota</taxon>
        <taxon>Sar</taxon>
        <taxon>Alveolata</taxon>
        <taxon>Apicomplexa</taxon>
        <taxon>Aconoidasida</taxon>
        <taxon>Haemosporida</taxon>
        <taxon>Plasmodiidae</taxon>
        <taxon>Plasmodium</taxon>
        <taxon>Plasmodium (Laverania)</taxon>
    </lineage>
</organism>
<dbReference type="Gene3D" id="1.20.1310.20">
    <property type="entry name" value="Duffy-antigen binding domain"/>
    <property type="match status" value="2"/>
</dbReference>
<dbReference type="SUPFAM" id="SSF140924">
    <property type="entry name" value="Duffy binding domain-like"/>
    <property type="match status" value="4"/>
</dbReference>
<feature type="region of interest" description="Disordered" evidence="1">
    <location>
        <begin position="1640"/>
        <end position="1692"/>
    </location>
</feature>
<dbReference type="InterPro" id="IPR008602">
    <property type="entry name" value="Duffy-antigen-binding"/>
</dbReference>
<dbReference type="GO" id="GO:0016020">
    <property type="term" value="C:membrane"/>
    <property type="evidence" value="ECO:0007669"/>
    <property type="project" value="InterPro"/>
</dbReference>
<dbReference type="GO" id="GO:0046789">
    <property type="term" value="F:host cell surface receptor binding"/>
    <property type="evidence" value="ECO:0007669"/>
    <property type="project" value="InterPro"/>
</dbReference>
<feature type="compositionally biased region" description="Acidic residues" evidence="1">
    <location>
        <begin position="790"/>
        <end position="820"/>
    </location>
</feature>
<evidence type="ECO:0000256" key="1">
    <source>
        <dbReference type="SAM" id="MobiDB-lite"/>
    </source>
</evidence>
<keyword evidence="2" id="KW-0812">Transmembrane</keyword>
<evidence type="ECO:0000259" key="4">
    <source>
        <dbReference type="Pfam" id="PF05424"/>
    </source>
</evidence>
<dbReference type="InterPro" id="IPR029210">
    <property type="entry name" value="PfEMP1_NTS"/>
</dbReference>
<dbReference type="InterPro" id="IPR004258">
    <property type="entry name" value="DBL"/>
</dbReference>
<evidence type="ECO:0000259" key="3">
    <source>
        <dbReference type="Pfam" id="PF03011"/>
    </source>
</evidence>
<dbReference type="FunFam" id="1.20.1310.20:FF:000001">
    <property type="entry name" value="Erythrocyte membrane protein 1, PfEMP1"/>
    <property type="match status" value="1"/>
</dbReference>
<dbReference type="InterPro" id="IPR042202">
    <property type="entry name" value="Duffy-ag-bd_sf"/>
</dbReference>
<feature type="region of interest" description="Disordered" evidence="1">
    <location>
        <begin position="1350"/>
        <end position="1386"/>
    </location>
</feature>